<comment type="caution">
    <text evidence="9">The sequence shown here is derived from an EMBL/GenBank/DDBJ whole genome shotgun (WGS) entry which is preliminary data.</text>
</comment>
<feature type="domain" description="ABC3 transporter permease C-terminal" evidence="8">
    <location>
        <begin position="645"/>
        <end position="757"/>
    </location>
</feature>
<name>A0ABW6GJ71_9ACTN</name>
<dbReference type="Proteomes" id="UP001599542">
    <property type="component" value="Unassembled WGS sequence"/>
</dbReference>
<comment type="subcellular location">
    <subcellularLocation>
        <location evidence="1">Cell membrane</location>
        <topology evidence="1">Multi-pass membrane protein</topology>
    </subcellularLocation>
</comment>
<dbReference type="EMBL" id="JBHYPX010000020">
    <property type="protein sequence ID" value="MFE1352783.1"/>
    <property type="molecule type" value="Genomic_DNA"/>
</dbReference>
<evidence type="ECO:0000256" key="1">
    <source>
        <dbReference type="ARBA" id="ARBA00004651"/>
    </source>
</evidence>
<feature type="transmembrane region" description="Helical" evidence="7">
    <location>
        <begin position="689"/>
        <end position="712"/>
    </location>
</feature>
<evidence type="ECO:0000313" key="10">
    <source>
        <dbReference type="Proteomes" id="UP001599542"/>
    </source>
</evidence>
<feature type="transmembrane region" description="Helical" evidence="7">
    <location>
        <begin position="263"/>
        <end position="288"/>
    </location>
</feature>
<evidence type="ECO:0000256" key="3">
    <source>
        <dbReference type="ARBA" id="ARBA00022692"/>
    </source>
</evidence>
<evidence type="ECO:0000256" key="7">
    <source>
        <dbReference type="SAM" id="Phobius"/>
    </source>
</evidence>
<feature type="region of interest" description="Disordered" evidence="6">
    <location>
        <begin position="64"/>
        <end position="84"/>
    </location>
</feature>
<dbReference type="InterPro" id="IPR003838">
    <property type="entry name" value="ABC3_permease_C"/>
</dbReference>
<keyword evidence="4 7" id="KW-1133">Transmembrane helix</keyword>
<sequence>MIRLGLRLAVSGGREAWLRLLVTAAAVAVGVGLLFTTLAAVNAVHAQNGRYAWTNTGFAADSAVPADPADPADREAAGAAGTAGADGNAPMWWMVRRDSFQGQQVGRIDVAPTGPTAALPPGVDRLPADGEYYLSPALARLADAVPPEQLADRFGGHRIGILGKDALPGPDSLVALVGSTPQELSAMHGAVRVTRILTTPPDRCDGCPIGIPSNGVTLILTVVTGALVFPLLILIGTATRLSATQRERRFAAMRLVGATPRQVAAVSAVEAALAAAAGVLLGFLPHLALRGEVAGMSLTGDRFYTSDLTLTLPQIAAVALGVPLAAVVAARIALRRVQVSPLGVSRRVTPAPPRAWRVAPLLAGLAELAFLLVRHPETVPGQVQGYLSSFGLITIGIVLAGPWLTGRAAALLARRTQRPATLIAARRLADNPTAGFRAVSGLVLALLVMTATIGIITTMTAERGRVEGGPQFDHVLVDDLSNGYTPDGLPVTTGPPAPPGLLDRLSAVPGVHAALLTHPTDRAVHIDRDGEDGPAQLVDCRALDAVGLFGHCAPGAATAYVPNIWAGWRDHQDDEWPAAPYAAEQLAGLPVLKVLVATDGSQAAVERARTLVDAAYPATRQSLTLAEGRKLSGAELEGFQRLAKVVILATFPIAGCSLAVSVAAALGERKRPFSLLRLSGVPLAMLRRVVLLESAVPLLAVSAVAIGTGLLAAELFLRSQLQYTLHPLGTGYYLAVAGGLAGALAVIGATLPLLRRITGPETARNE</sequence>
<keyword evidence="3 7" id="KW-0812">Transmembrane</keyword>
<feature type="transmembrane region" description="Helical" evidence="7">
    <location>
        <begin position="645"/>
        <end position="668"/>
    </location>
</feature>
<reference evidence="9 10" key="1">
    <citation type="submission" date="2024-09" db="EMBL/GenBank/DDBJ databases">
        <title>The Natural Products Discovery Center: Release of the First 8490 Sequenced Strains for Exploring Actinobacteria Biosynthetic Diversity.</title>
        <authorList>
            <person name="Kalkreuter E."/>
            <person name="Kautsar S.A."/>
            <person name="Yang D."/>
            <person name="Bader C.D."/>
            <person name="Teijaro C.N."/>
            <person name="Fluegel L."/>
            <person name="Davis C.M."/>
            <person name="Simpson J.R."/>
            <person name="Lauterbach L."/>
            <person name="Steele A.D."/>
            <person name="Gui C."/>
            <person name="Meng S."/>
            <person name="Li G."/>
            <person name="Viehrig K."/>
            <person name="Ye F."/>
            <person name="Su P."/>
            <person name="Kiefer A.F."/>
            <person name="Nichols A."/>
            <person name="Cepeda A.J."/>
            <person name="Yan W."/>
            <person name="Fan B."/>
            <person name="Jiang Y."/>
            <person name="Adhikari A."/>
            <person name="Zheng C.-J."/>
            <person name="Schuster L."/>
            <person name="Cowan T.M."/>
            <person name="Smanski M.J."/>
            <person name="Chevrette M.G."/>
            <person name="De Carvalho L.P.S."/>
            <person name="Shen B."/>
        </authorList>
    </citation>
    <scope>NUCLEOTIDE SEQUENCE [LARGE SCALE GENOMIC DNA]</scope>
    <source>
        <strain evidence="9 10">NPDC058753</strain>
    </source>
</reference>
<gene>
    <name evidence="9" type="ORF">ACFW6T_12420</name>
</gene>
<protein>
    <submittedName>
        <fullName evidence="9">FtsX-like permease family protein</fullName>
    </submittedName>
</protein>
<organism evidence="9 10">
    <name type="scientific">Kitasatospora phosalacinea</name>
    <dbReference type="NCBI Taxonomy" id="2065"/>
    <lineage>
        <taxon>Bacteria</taxon>
        <taxon>Bacillati</taxon>
        <taxon>Actinomycetota</taxon>
        <taxon>Actinomycetes</taxon>
        <taxon>Kitasatosporales</taxon>
        <taxon>Streptomycetaceae</taxon>
        <taxon>Kitasatospora</taxon>
    </lineage>
</organism>
<evidence type="ECO:0000256" key="4">
    <source>
        <dbReference type="ARBA" id="ARBA00022989"/>
    </source>
</evidence>
<dbReference type="Pfam" id="PF02687">
    <property type="entry name" value="FtsX"/>
    <property type="match status" value="2"/>
</dbReference>
<keyword evidence="5 7" id="KW-0472">Membrane</keyword>
<proteinExistence type="predicted"/>
<evidence type="ECO:0000256" key="5">
    <source>
        <dbReference type="ARBA" id="ARBA00023136"/>
    </source>
</evidence>
<evidence type="ECO:0000259" key="8">
    <source>
        <dbReference type="Pfam" id="PF02687"/>
    </source>
</evidence>
<feature type="transmembrane region" description="Helical" evidence="7">
    <location>
        <begin position="218"/>
        <end position="242"/>
    </location>
</feature>
<evidence type="ECO:0000313" key="9">
    <source>
        <dbReference type="EMBL" id="MFE1352783.1"/>
    </source>
</evidence>
<feature type="transmembrane region" description="Helical" evidence="7">
    <location>
        <begin position="732"/>
        <end position="754"/>
    </location>
</feature>
<feature type="transmembrane region" description="Helical" evidence="7">
    <location>
        <begin position="434"/>
        <end position="456"/>
    </location>
</feature>
<evidence type="ECO:0000256" key="2">
    <source>
        <dbReference type="ARBA" id="ARBA00022475"/>
    </source>
</evidence>
<evidence type="ECO:0000256" key="6">
    <source>
        <dbReference type="SAM" id="MobiDB-lite"/>
    </source>
</evidence>
<feature type="transmembrane region" description="Helical" evidence="7">
    <location>
        <begin position="355"/>
        <end position="373"/>
    </location>
</feature>
<keyword evidence="10" id="KW-1185">Reference proteome</keyword>
<dbReference type="RefSeq" id="WP_380329145.1">
    <property type="nucleotide sequence ID" value="NZ_JBHYPW010000055.1"/>
</dbReference>
<feature type="transmembrane region" description="Helical" evidence="7">
    <location>
        <begin position="385"/>
        <end position="413"/>
    </location>
</feature>
<keyword evidence="2" id="KW-1003">Cell membrane</keyword>
<accession>A0ABW6GJ71</accession>
<feature type="transmembrane region" description="Helical" evidence="7">
    <location>
        <begin position="308"/>
        <end position="334"/>
    </location>
</feature>
<feature type="domain" description="ABC3 transporter permease C-terminal" evidence="8">
    <location>
        <begin position="231"/>
        <end position="337"/>
    </location>
</feature>
<feature type="transmembrane region" description="Helical" evidence="7">
    <location>
        <begin position="20"/>
        <end position="41"/>
    </location>
</feature>